<dbReference type="AlphaFoldDB" id="A0A2Z7AZE2"/>
<feature type="repeat" description="PPR" evidence="2">
    <location>
        <begin position="310"/>
        <end position="344"/>
    </location>
</feature>
<keyword evidence="1" id="KW-0677">Repeat</keyword>
<protein>
    <submittedName>
        <fullName evidence="3">Pentatricopeptide repeat-containing protein</fullName>
    </submittedName>
</protein>
<dbReference type="PANTHER" id="PTHR47926">
    <property type="entry name" value="PENTATRICOPEPTIDE REPEAT-CONTAINING PROTEIN"/>
    <property type="match status" value="1"/>
</dbReference>
<gene>
    <name evidence="3" type="ORF">F511_04717</name>
</gene>
<proteinExistence type="predicted"/>
<accession>A0A2Z7AZE2</accession>
<feature type="repeat" description="PPR" evidence="2">
    <location>
        <begin position="111"/>
        <end position="145"/>
    </location>
</feature>
<evidence type="ECO:0000256" key="2">
    <source>
        <dbReference type="PROSITE-ProRule" id="PRU00708"/>
    </source>
</evidence>
<dbReference type="Gene3D" id="1.25.40.10">
    <property type="entry name" value="Tetratricopeptide repeat domain"/>
    <property type="match status" value="6"/>
</dbReference>
<dbReference type="GO" id="GO:0003723">
    <property type="term" value="F:RNA binding"/>
    <property type="evidence" value="ECO:0007669"/>
    <property type="project" value="InterPro"/>
</dbReference>
<reference evidence="3 4" key="1">
    <citation type="journal article" date="2015" name="Proc. Natl. Acad. Sci. U.S.A.">
        <title>The resurrection genome of Boea hygrometrica: A blueprint for survival of dehydration.</title>
        <authorList>
            <person name="Xiao L."/>
            <person name="Yang G."/>
            <person name="Zhang L."/>
            <person name="Yang X."/>
            <person name="Zhao S."/>
            <person name="Ji Z."/>
            <person name="Zhou Q."/>
            <person name="Hu M."/>
            <person name="Wang Y."/>
            <person name="Chen M."/>
            <person name="Xu Y."/>
            <person name="Jin H."/>
            <person name="Xiao X."/>
            <person name="Hu G."/>
            <person name="Bao F."/>
            <person name="Hu Y."/>
            <person name="Wan P."/>
            <person name="Li L."/>
            <person name="Deng X."/>
            <person name="Kuang T."/>
            <person name="Xiang C."/>
            <person name="Zhu J.K."/>
            <person name="Oliver M.J."/>
            <person name="He Y."/>
        </authorList>
    </citation>
    <scope>NUCLEOTIDE SEQUENCE [LARGE SCALE GENOMIC DNA]</scope>
    <source>
        <strain evidence="4">cv. XS01</strain>
    </source>
</reference>
<organism evidence="3 4">
    <name type="scientific">Dorcoceras hygrometricum</name>
    <dbReference type="NCBI Taxonomy" id="472368"/>
    <lineage>
        <taxon>Eukaryota</taxon>
        <taxon>Viridiplantae</taxon>
        <taxon>Streptophyta</taxon>
        <taxon>Embryophyta</taxon>
        <taxon>Tracheophyta</taxon>
        <taxon>Spermatophyta</taxon>
        <taxon>Magnoliopsida</taxon>
        <taxon>eudicotyledons</taxon>
        <taxon>Gunneridae</taxon>
        <taxon>Pentapetalae</taxon>
        <taxon>asterids</taxon>
        <taxon>lamiids</taxon>
        <taxon>Lamiales</taxon>
        <taxon>Gesneriaceae</taxon>
        <taxon>Didymocarpoideae</taxon>
        <taxon>Trichosporeae</taxon>
        <taxon>Loxocarpinae</taxon>
        <taxon>Dorcoceras</taxon>
    </lineage>
</organism>
<feature type="repeat" description="PPR" evidence="2">
    <location>
        <begin position="539"/>
        <end position="573"/>
    </location>
</feature>
<feature type="repeat" description="PPR" evidence="2">
    <location>
        <begin position="641"/>
        <end position="675"/>
    </location>
</feature>
<keyword evidence="4" id="KW-1185">Reference proteome</keyword>
<evidence type="ECO:0000313" key="4">
    <source>
        <dbReference type="Proteomes" id="UP000250235"/>
    </source>
</evidence>
<dbReference type="InterPro" id="IPR002885">
    <property type="entry name" value="PPR_rpt"/>
</dbReference>
<feature type="repeat" description="PPR" evidence="2">
    <location>
        <begin position="610"/>
        <end position="640"/>
    </location>
</feature>
<dbReference type="FunFam" id="1.25.40.10:FF:001096">
    <property type="entry name" value="Pentatricopeptide repeat-containing protein"/>
    <property type="match status" value="1"/>
</dbReference>
<dbReference type="EMBL" id="KV010646">
    <property type="protein sequence ID" value="KZV27264.1"/>
    <property type="molecule type" value="Genomic_DNA"/>
</dbReference>
<sequence>MRRITLIFPKTVRNPHFSIDFNNVSSTQKLQFSVSSNGQNIERQNAMHLLQNPERIRFLDEAKSLHAVAITMGPMPMQEAVFVNNRIISMYVSLGDTLMARALFDEMTQKNAVSYNTMIGSYSRDGFLLEAWELLSEMRKCDLKPTQFTFGSLLTSHSLDVLQGMQLQALMQKIGLLCAEPFAGTALLGMYGRNGCLQEAIAVFECMPQKNLVTWNNMISVFGQMGFSEYCMFMLCEMMQSRMELSPYTFVNVLSCFQDGDMQLGRQIHGIVIKHGFDTVVSVSNCLISMYQFGDTCLAVKMFEEASVRDIVSWNTLILAMESCGRPSKALDIFLEMCATGLLPNETTFVNVVSSCSRLQASSFGELIHAKMIKRRFESSVYSGTSLVDFYAKRDKMEEAHICFDGITQKNLVSWNSLIMGYSNRGSFVAVRLLREMIHIGYQPNESLFSIVVKSSLPLELLQLHSVIIKMGYQENDYALSSLISSYARNGLVSDALNFFEPDNTTLPVASSNTIAWIYNRTGQYGKTQELYATMQDPDTISWNILIAACSRNGDYSEAFELFHHMRNSRVFPDNYTYVSLFNICTKLCNFALGSSLHGIIMKTDFTLCDTFLCNVMVDMYGKCGSLESSVAIFNDMVERNVISWTALISALGQHGYANGALERFEEMKRNGFKPDKVAFLAVFSACRHVGFVREGMSLFDEMKSKYHVEPEMDHYLLIVDLLAKHGHLKEAEKLILGMPIPPNALIWRSFLEGCKKQTNMGGLDVAV</sequence>
<feature type="repeat" description="PPR" evidence="2">
    <location>
        <begin position="411"/>
        <end position="444"/>
    </location>
</feature>
<dbReference type="PROSITE" id="PS51375">
    <property type="entry name" value="PPR"/>
    <property type="match status" value="7"/>
</dbReference>
<dbReference type="PANTHER" id="PTHR47926:SF423">
    <property type="entry name" value="REPEAT-CONTAINING PROTEIN, PUTATIVE-RELATED"/>
    <property type="match status" value="1"/>
</dbReference>
<dbReference type="FunFam" id="1.25.40.10:FF:000158">
    <property type="entry name" value="pentatricopeptide repeat-containing protein At2g33680"/>
    <property type="match status" value="1"/>
</dbReference>
<dbReference type="GO" id="GO:0099402">
    <property type="term" value="P:plant organ development"/>
    <property type="evidence" value="ECO:0007669"/>
    <property type="project" value="UniProtKB-ARBA"/>
</dbReference>
<dbReference type="Proteomes" id="UP000250235">
    <property type="component" value="Unassembled WGS sequence"/>
</dbReference>
<dbReference type="GO" id="GO:0009451">
    <property type="term" value="P:RNA modification"/>
    <property type="evidence" value="ECO:0007669"/>
    <property type="project" value="InterPro"/>
</dbReference>
<feature type="repeat" description="PPR" evidence="2">
    <location>
        <begin position="211"/>
        <end position="245"/>
    </location>
</feature>
<dbReference type="OrthoDB" id="1913111at2759"/>
<dbReference type="InterPro" id="IPR011990">
    <property type="entry name" value="TPR-like_helical_dom_sf"/>
</dbReference>
<dbReference type="InterPro" id="IPR046960">
    <property type="entry name" value="PPR_At4g14850-like_plant"/>
</dbReference>
<name>A0A2Z7AZE2_9LAMI</name>
<dbReference type="NCBIfam" id="TIGR00756">
    <property type="entry name" value="PPR"/>
    <property type="match status" value="5"/>
</dbReference>
<evidence type="ECO:0000256" key="1">
    <source>
        <dbReference type="ARBA" id="ARBA00022737"/>
    </source>
</evidence>
<evidence type="ECO:0000313" key="3">
    <source>
        <dbReference type="EMBL" id="KZV27264.1"/>
    </source>
</evidence>
<dbReference type="Pfam" id="PF13041">
    <property type="entry name" value="PPR_2"/>
    <property type="match status" value="4"/>
</dbReference>
<dbReference type="Pfam" id="PF01535">
    <property type="entry name" value="PPR"/>
    <property type="match status" value="4"/>
</dbReference>